<comment type="caution">
    <text evidence="4">The sequence shown here is derived from an EMBL/GenBank/DDBJ whole genome shotgun (WGS) entry which is preliminary data.</text>
</comment>
<dbReference type="GO" id="GO:0016020">
    <property type="term" value="C:membrane"/>
    <property type="evidence" value="ECO:0007669"/>
    <property type="project" value="InterPro"/>
</dbReference>
<dbReference type="GO" id="GO:0120010">
    <property type="term" value="P:intermembrane phospholipid transfer"/>
    <property type="evidence" value="ECO:0007669"/>
    <property type="project" value="TreeGrafter"/>
</dbReference>
<evidence type="ECO:0000256" key="1">
    <source>
        <dbReference type="ARBA" id="ARBA00010634"/>
    </source>
</evidence>
<gene>
    <name evidence="4" type="ORF">GH984_05155</name>
</gene>
<dbReference type="PRINTS" id="PR01805">
    <property type="entry name" value="VACJLIPOPROT"/>
</dbReference>
<dbReference type="PANTHER" id="PTHR30035">
    <property type="entry name" value="LIPOPROTEIN VACJ-RELATED"/>
    <property type="match status" value="1"/>
</dbReference>
<keyword evidence="5" id="KW-1185">Reference proteome</keyword>
<dbReference type="PANTHER" id="PTHR30035:SF3">
    <property type="entry name" value="INTERMEMBRANE PHOSPHOLIPID TRANSPORT SYSTEM LIPOPROTEIN MLAA"/>
    <property type="match status" value="1"/>
</dbReference>
<proteinExistence type="inferred from homology"/>
<keyword evidence="2 3" id="KW-0732">Signal</keyword>
<evidence type="ECO:0000256" key="2">
    <source>
        <dbReference type="ARBA" id="ARBA00022729"/>
    </source>
</evidence>
<dbReference type="Proteomes" id="UP000433788">
    <property type="component" value="Unassembled WGS sequence"/>
</dbReference>
<dbReference type="EMBL" id="WJPP01000002">
    <property type="protein sequence ID" value="MRH78089.1"/>
    <property type="molecule type" value="Genomic_DNA"/>
</dbReference>
<organism evidence="4 5">
    <name type="scientific">Spiribacter salilacus</name>
    <dbReference type="NCBI Taxonomy" id="2664894"/>
    <lineage>
        <taxon>Bacteria</taxon>
        <taxon>Pseudomonadati</taxon>
        <taxon>Pseudomonadota</taxon>
        <taxon>Gammaproteobacteria</taxon>
        <taxon>Chromatiales</taxon>
        <taxon>Ectothiorhodospiraceae</taxon>
        <taxon>Spiribacter</taxon>
    </lineage>
</organism>
<evidence type="ECO:0000313" key="5">
    <source>
        <dbReference type="Proteomes" id="UP000433788"/>
    </source>
</evidence>
<dbReference type="InterPro" id="IPR007428">
    <property type="entry name" value="MlaA"/>
</dbReference>
<name>A0A6N7QRQ9_9GAMM</name>
<evidence type="ECO:0000256" key="3">
    <source>
        <dbReference type="SAM" id="SignalP"/>
    </source>
</evidence>
<feature type="chain" id="PRO_5026689079" evidence="3">
    <location>
        <begin position="27"/>
        <end position="252"/>
    </location>
</feature>
<protein>
    <submittedName>
        <fullName evidence="4">VacJ family lipoprotein</fullName>
    </submittedName>
</protein>
<dbReference type="PROSITE" id="PS51257">
    <property type="entry name" value="PROKAR_LIPOPROTEIN"/>
    <property type="match status" value="1"/>
</dbReference>
<evidence type="ECO:0000313" key="4">
    <source>
        <dbReference type="EMBL" id="MRH78089.1"/>
    </source>
</evidence>
<feature type="signal peptide" evidence="3">
    <location>
        <begin position="1"/>
        <end position="26"/>
    </location>
</feature>
<accession>A0A6N7QRQ9</accession>
<sequence>MMEIRFNRFIKLGVMLLVASLLIGCASTNGPEQVNDPLESVNRGVFTFNEQVDIYAVGPLSRGWVAITTDGMRTGVTNFYRNLAAPGHALNAALQGKWGQAGEVSGRFVVNSTIGLLGLFDPAASMGLNTDREDFGQTLGVWGVEQGPYLVLPLLGSSSTRDVARYPVDWYTDALVWLALDSATLGAFTALYVINTRARFEQQVQMQRDAPDPYAFSRSAYLQRRQSLVYDGNPPLDEDPYSDFFDELEGDN</sequence>
<comment type="similarity">
    <text evidence="1">Belongs to the MlaA family.</text>
</comment>
<keyword evidence="4" id="KW-0449">Lipoprotein</keyword>
<dbReference type="Pfam" id="PF04333">
    <property type="entry name" value="MlaA"/>
    <property type="match status" value="1"/>
</dbReference>
<dbReference type="AlphaFoldDB" id="A0A6N7QRQ9"/>
<dbReference type="RefSeq" id="WP_153719125.1">
    <property type="nucleotide sequence ID" value="NZ_WJPP01000002.1"/>
</dbReference>
<reference evidence="4 5" key="1">
    <citation type="submission" date="2019-11" db="EMBL/GenBank/DDBJ databases">
        <authorList>
            <person name="Zhang X.Y."/>
        </authorList>
    </citation>
    <scope>NUCLEOTIDE SEQUENCE [LARGE SCALE GENOMIC DNA]</scope>
    <source>
        <strain evidence="4 5">C176</strain>
    </source>
</reference>